<evidence type="ECO:0000313" key="3">
    <source>
        <dbReference type="Proteomes" id="UP000198741"/>
    </source>
</evidence>
<name>A0A1H0RWR1_9ACTN</name>
<dbReference type="InterPro" id="IPR001387">
    <property type="entry name" value="Cro/C1-type_HTH"/>
</dbReference>
<dbReference type="PANTHER" id="PTHR35010">
    <property type="entry name" value="BLL4672 PROTEIN-RELATED"/>
    <property type="match status" value="1"/>
</dbReference>
<keyword evidence="3" id="KW-1185">Reference proteome</keyword>
<dbReference type="SUPFAM" id="SSF47413">
    <property type="entry name" value="lambda repressor-like DNA-binding domains"/>
    <property type="match status" value="1"/>
</dbReference>
<dbReference type="CDD" id="cd00093">
    <property type="entry name" value="HTH_XRE"/>
    <property type="match status" value="1"/>
</dbReference>
<reference evidence="2 3" key="1">
    <citation type="submission" date="2016-10" db="EMBL/GenBank/DDBJ databases">
        <authorList>
            <person name="de Groot N.N."/>
        </authorList>
    </citation>
    <scope>NUCLEOTIDE SEQUENCE [LARGE SCALE GENOMIC DNA]</scope>
    <source>
        <strain evidence="3">P4-7,KCTC 19426,CECT 7604</strain>
    </source>
</reference>
<dbReference type="InterPro" id="IPR041413">
    <property type="entry name" value="MLTR_LBD"/>
</dbReference>
<gene>
    <name evidence="2" type="ORF">SAMN04515671_3791</name>
</gene>
<accession>A0A1H0RWR1</accession>
<dbReference type="GO" id="GO:0003677">
    <property type="term" value="F:DNA binding"/>
    <property type="evidence" value="ECO:0007669"/>
    <property type="project" value="InterPro"/>
</dbReference>
<dbReference type="Gene3D" id="3.30.450.180">
    <property type="match status" value="1"/>
</dbReference>
<dbReference type="STRING" id="1090615.SAMN04515671_3791"/>
<protein>
    <submittedName>
        <fullName evidence="2">Helix-turn-helix domain-containing protein</fullName>
    </submittedName>
</protein>
<dbReference type="Proteomes" id="UP000198741">
    <property type="component" value="Chromosome I"/>
</dbReference>
<evidence type="ECO:0000313" key="2">
    <source>
        <dbReference type="EMBL" id="SDP34032.1"/>
    </source>
</evidence>
<organism evidence="2 3">
    <name type="scientific">Nakamurella panacisegetis</name>
    <dbReference type="NCBI Taxonomy" id="1090615"/>
    <lineage>
        <taxon>Bacteria</taxon>
        <taxon>Bacillati</taxon>
        <taxon>Actinomycetota</taxon>
        <taxon>Actinomycetes</taxon>
        <taxon>Nakamurellales</taxon>
        <taxon>Nakamurellaceae</taxon>
        <taxon>Nakamurella</taxon>
    </lineage>
</organism>
<feature type="domain" description="HTH cro/C1-type" evidence="1">
    <location>
        <begin position="29"/>
        <end position="83"/>
    </location>
</feature>
<dbReference type="SMART" id="SM00530">
    <property type="entry name" value="HTH_XRE"/>
    <property type="match status" value="1"/>
</dbReference>
<dbReference type="Pfam" id="PF17765">
    <property type="entry name" value="MLTR_LBD"/>
    <property type="match status" value="1"/>
</dbReference>
<dbReference type="PANTHER" id="PTHR35010:SF2">
    <property type="entry name" value="BLL4672 PROTEIN"/>
    <property type="match status" value="1"/>
</dbReference>
<dbReference type="EMBL" id="LT629710">
    <property type="protein sequence ID" value="SDP34032.1"/>
    <property type="molecule type" value="Genomic_DNA"/>
</dbReference>
<proteinExistence type="predicted"/>
<dbReference type="RefSeq" id="WP_090478921.1">
    <property type="nucleotide sequence ID" value="NZ_LT629710.1"/>
</dbReference>
<dbReference type="AlphaFoldDB" id="A0A1H0RWR1"/>
<evidence type="ECO:0000259" key="1">
    <source>
        <dbReference type="PROSITE" id="PS50943"/>
    </source>
</evidence>
<sequence length="296" mass="32908">MDNGSEVHGFLVSRRGRITPADAGLVDDRTLRRVPGLRRREVAVLAGVSVEYYTRLERGNLRGASDSVLDSIGRALQLDEAERAHLFDLARAQGAPRKRARHRPQQVRPEVQATLDAFTGGPAFVRNGRLDVLGTNLLGRAVYEEMFQDRIEPPNLARFAFLDDRARRFYPDWDRAADDTVAILRSEAGREPYDEDLTALVGVLSTRSSEFRQRWAAHNVKQHYSGKKHFHHPDVGDLYLAYQALDLFAEQGLSLLVYTPQPGTGTDEALRLLASWSATPTNLSADTSTAAAGTSR</sequence>
<dbReference type="InterPro" id="IPR010982">
    <property type="entry name" value="Lambda_DNA-bd_dom_sf"/>
</dbReference>
<dbReference type="Pfam" id="PF13560">
    <property type="entry name" value="HTH_31"/>
    <property type="match status" value="1"/>
</dbReference>
<dbReference type="OrthoDB" id="3518652at2"/>
<dbReference type="PROSITE" id="PS50943">
    <property type="entry name" value="HTH_CROC1"/>
    <property type="match status" value="1"/>
</dbReference>
<dbReference type="Gene3D" id="1.10.260.40">
    <property type="entry name" value="lambda repressor-like DNA-binding domains"/>
    <property type="match status" value="1"/>
</dbReference>